<dbReference type="OrthoDB" id="9802426at2"/>
<dbReference type="InterPro" id="IPR036388">
    <property type="entry name" value="WH-like_DNA-bd_sf"/>
</dbReference>
<dbReference type="GO" id="GO:0006355">
    <property type="term" value="P:regulation of DNA-templated transcription"/>
    <property type="evidence" value="ECO:0007669"/>
    <property type="project" value="InterPro"/>
</dbReference>
<feature type="domain" description="Response regulatory" evidence="8">
    <location>
        <begin position="9"/>
        <end position="122"/>
    </location>
</feature>
<keyword evidence="1 6" id="KW-0597">Phosphoprotein</keyword>
<dbReference type="Pfam" id="PF00072">
    <property type="entry name" value="Response_reg"/>
    <property type="match status" value="1"/>
</dbReference>
<reference evidence="10 11" key="1">
    <citation type="submission" date="2019-02" db="EMBL/GenBank/DDBJ databases">
        <title>Shewanella sp. D4-2 isolated from Dokdo Island.</title>
        <authorList>
            <person name="Baek K."/>
        </authorList>
    </citation>
    <scope>NUCLEOTIDE SEQUENCE [LARGE SCALE GENOMIC DNA]</scope>
    <source>
        <strain evidence="10 11">D4-2</strain>
    </source>
</reference>
<dbReference type="SUPFAM" id="SSF46894">
    <property type="entry name" value="C-terminal effector domain of the bipartite response regulators"/>
    <property type="match status" value="1"/>
</dbReference>
<keyword evidence="11" id="KW-1185">Reference proteome</keyword>
<dbReference type="EMBL" id="CP036200">
    <property type="protein sequence ID" value="QBF83784.1"/>
    <property type="molecule type" value="Genomic_DNA"/>
</dbReference>
<evidence type="ECO:0000256" key="6">
    <source>
        <dbReference type="PROSITE-ProRule" id="PRU00169"/>
    </source>
</evidence>
<dbReference type="Pfam" id="PF00486">
    <property type="entry name" value="Trans_reg_C"/>
    <property type="match status" value="1"/>
</dbReference>
<dbReference type="CDD" id="cd00383">
    <property type="entry name" value="trans_reg_C"/>
    <property type="match status" value="1"/>
</dbReference>
<dbReference type="KEGG" id="smai:EXU30_14600"/>
<dbReference type="SUPFAM" id="SSF52172">
    <property type="entry name" value="CheY-like"/>
    <property type="match status" value="1"/>
</dbReference>
<dbReference type="PROSITE" id="PS51755">
    <property type="entry name" value="OMPR_PHOB"/>
    <property type="match status" value="1"/>
</dbReference>
<dbReference type="Gene3D" id="6.10.250.690">
    <property type="match status" value="1"/>
</dbReference>
<evidence type="ECO:0000256" key="5">
    <source>
        <dbReference type="ARBA" id="ARBA00023163"/>
    </source>
</evidence>
<dbReference type="GO" id="GO:0000976">
    <property type="term" value="F:transcription cis-regulatory region binding"/>
    <property type="evidence" value="ECO:0007669"/>
    <property type="project" value="TreeGrafter"/>
</dbReference>
<keyword evidence="5" id="KW-0804">Transcription</keyword>
<gene>
    <name evidence="10" type="ORF">EXU30_14600</name>
</gene>
<evidence type="ECO:0000259" key="8">
    <source>
        <dbReference type="PROSITE" id="PS50110"/>
    </source>
</evidence>
<dbReference type="Proteomes" id="UP000291106">
    <property type="component" value="Chromosome"/>
</dbReference>
<dbReference type="GO" id="GO:0000156">
    <property type="term" value="F:phosphorelay response regulator activity"/>
    <property type="evidence" value="ECO:0007669"/>
    <property type="project" value="TreeGrafter"/>
</dbReference>
<dbReference type="PANTHER" id="PTHR48111:SF4">
    <property type="entry name" value="DNA-BINDING DUAL TRANSCRIPTIONAL REGULATOR OMPR"/>
    <property type="match status" value="1"/>
</dbReference>
<evidence type="ECO:0000256" key="4">
    <source>
        <dbReference type="ARBA" id="ARBA00023125"/>
    </source>
</evidence>
<dbReference type="Gene3D" id="1.10.10.10">
    <property type="entry name" value="Winged helix-like DNA-binding domain superfamily/Winged helix DNA-binding domain"/>
    <property type="match status" value="1"/>
</dbReference>
<sequence length="226" mass="25866">MNEIQEKQKILIVEDDHDIAENLALFYRHQNFETLHIDDGNNVTQAVSTYQPDLIILDIMLPNKTGIECCDEIRQFSNVPIIMLTAKCNQSDKNLGLSTGADDYVCKPFDTMELILRSKTLLARSQGTVSFSKLTVDTEKGKVVYQDKKVELSTLEASLFSLLYNKPDRIYSRDEILDLAYPQYRHITDRTIDSHVKKIRNKFKEAGITENPIESVYGAGYRFCLC</sequence>
<dbReference type="RefSeq" id="WP_130601243.1">
    <property type="nucleotide sequence ID" value="NZ_CP036200.1"/>
</dbReference>
<dbReference type="Gene3D" id="3.40.50.2300">
    <property type="match status" value="1"/>
</dbReference>
<dbReference type="GO" id="GO:0005829">
    <property type="term" value="C:cytosol"/>
    <property type="evidence" value="ECO:0007669"/>
    <property type="project" value="TreeGrafter"/>
</dbReference>
<dbReference type="SMART" id="SM00862">
    <property type="entry name" value="Trans_reg_C"/>
    <property type="match status" value="1"/>
</dbReference>
<dbReference type="PANTHER" id="PTHR48111">
    <property type="entry name" value="REGULATOR OF RPOS"/>
    <property type="match status" value="1"/>
</dbReference>
<dbReference type="SMART" id="SM00448">
    <property type="entry name" value="REC"/>
    <property type="match status" value="1"/>
</dbReference>
<protein>
    <submittedName>
        <fullName evidence="10">Response regulator</fullName>
    </submittedName>
</protein>
<evidence type="ECO:0000256" key="7">
    <source>
        <dbReference type="PROSITE-ProRule" id="PRU01091"/>
    </source>
</evidence>
<dbReference type="InterPro" id="IPR011006">
    <property type="entry name" value="CheY-like_superfamily"/>
</dbReference>
<dbReference type="InterPro" id="IPR001789">
    <property type="entry name" value="Sig_transdc_resp-reg_receiver"/>
</dbReference>
<accession>A0A411PJV7</accession>
<evidence type="ECO:0000256" key="1">
    <source>
        <dbReference type="ARBA" id="ARBA00022553"/>
    </source>
</evidence>
<dbReference type="GO" id="GO:0032993">
    <property type="term" value="C:protein-DNA complex"/>
    <property type="evidence" value="ECO:0007669"/>
    <property type="project" value="TreeGrafter"/>
</dbReference>
<proteinExistence type="predicted"/>
<keyword evidence="4 7" id="KW-0238">DNA-binding</keyword>
<evidence type="ECO:0000259" key="9">
    <source>
        <dbReference type="PROSITE" id="PS51755"/>
    </source>
</evidence>
<feature type="modified residue" description="4-aspartylphosphate" evidence="6">
    <location>
        <position position="58"/>
    </location>
</feature>
<dbReference type="InterPro" id="IPR016032">
    <property type="entry name" value="Sig_transdc_resp-reg_C-effctor"/>
</dbReference>
<dbReference type="AlphaFoldDB" id="A0A411PJV7"/>
<dbReference type="InterPro" id="IPR039420">
    <property type="entry name" value="WalR-like"/>
</dbReference>
<evidence type="ECO:0000256" key="3">
    <source>
        <dbReference type="ARBA" id="ARBA00023015"/>
    </source>
</evidence>
<feature type="domain" description="OmpR/PhoB-type" evidence="9">
    <location>
        <begin position="126"/>
        <end position="225"/>
    </location>
</feature>
<evidence type="ECO:0000313" key="10">
    <source>
        <dbReference type="EMBL" id="QBF83784.1"/>
    </source>
</evidence>
<organism evidence="10 11">
    <name type="scientific">Shewanella maritima</name>
    <dbReference type="NCBI Taxonomy" id="2520507"/>
    <lineage>
        <taxon>Bacteria</taxon>
        <taxon>Pseudomonadati</taxon>
        <taxon>Pseudomonadota</taxon>
        <taxon>Gammaproteobacteria</taxon>
        <taxon>Alteromonadales</taxon>
        <taxon>Shewanellaceae</taxon>
        <taxon>Shewanella</taxon>
    </lineage>
</organism>
<evidence type="ECO:0000313" key="11">
    <source>
        <dbReference type="Proteomes" id="UP000291106"/>
    </source>
</evidence>
<dbReference type="PROSITE" id="PS50110">
    <property type="entry name" value="RESPONSE_REGULATORY"/>
    <property type="match status" value="1"/>
</dbReference>
<keyword evidence="2" id="KW-0902">Two-component regulatory system</keyword>
<name>A0A411PJV7_9GAMM</name>
<dbReference type="InterPro" id="IPR001867">
    <property type="entry name" value="OmpR/PhoB-type_DNA-bd"/>
</dbReference>
<keyword evidence="3" id="KW-0805">Transcription regulation</keyword>
<evidence type="ECO:0000256" key="2">
    <source>
        <dbReference type="ARBA" id="ARBA00023012"/>
    </source>
</evidence>
<feature type="DNA-binding region" description="OmpR/PhoB-type" evidence="7">
    <location>
        <begin position="126"/>
        <end position="225"/>
    </location>
</feature>
<dbReference type="FunFam" id="3.40.50.2300:FF:000001">
    <property type="entry name" value="DNA-binding response regulator PhoB"/>
    <property type="match status" value="1"/>
</dbReference>